<feature type="compositionally biased region" description="Pro residues" evidence="3">
    <location>
        <begin position="238"/>
        <end position="253"/>
    </location>
</feature>
<evidence type="ECO:0000313" key="5">
    <source>
        <dbReference type="EMBL" id="CAG9332556.1"/>
    </source>
</evidence>
<protein>
    <recommendedName>
        <fullName evidence="4">Bromo domain-containing protein</fullName>
    </recommendedName>
</protein>
<evidence type="ECO:0000313" key="6">
    <source>
        <dbReference type="Proteomes" id="UP001162131"/>
    </source>
</evidence>
<dbReference type="Gene3D" id="1.20.920.10">
    <property type="entry name" value="Bromodomain-like"/>
    <property type="match status" value="1"/>
</dbReference>
<sequence length="353" mass="41036">MEKKITNDLLGIIRALSCLPCSRPFLKPVDVIALGIPDYLTIIDRPMDLGTIKTKLMKKEYTDKQQFLQDVYQIFDNCRRYNTDPRNPVRVLCEDLQTQFELQWTKLEDGNKVDKNKEDITITIPNKREPENTIEVKRLSSASRKQKSSSIIKIPNFDMERTEEKVREKKPKREKIVEKPIEKPVEKVIEKPIEENFKKFEIQVNTNIEEPDEVFKEEFEEPIKVDSSETSVQIFIPPQPPSPPEAPVSPPAAPQKTAQELWTVPIQKKRKNEEVIYEEELNYDKLLGRDESDSIIKLKIPELPQEEIENNEDAPAPIKFDSNEYMKAVLQPMVDADTKRKLRSILYKTMLAA</sequence>
<organism evidence="5 6">
    <name type="scientific">Blepharisma stoltei</name>
    <dbReference type="NCBI Taxonomy" id="1481888"/>
    <lineage>
        <taxon>Eukaryota</taxon>
        <taxon>Sar</taxon>
        <taxon>Alveolata</taxon>
        <taxon>Ciliophora</taxon>
        <taxon>Postciliodesmatophora</taxon>
        <taxon>Heterotrichea</taxon>
        <taxon>Heterotrichida</taxon>
        <taxon>Blepharismidae</taxon>
        <taxon>Blepharisma</taxon>
    </lineage>
</organism>
<dbReference type="InterPro" id="IPR036427">
    <property type="entry name" value="Bromodomain-like_sf"/>
</dbReference>
<dbReference type="InterPro" id="IPR001487">
    <property type="entry name" value="Bromodomain"/>
</dbReference>
<keyword evidence="6" id="KW-1185">Reference proteome</keyword>
<dbReference type="GO" id="GO:0006338">
    <property type="term" value="P:chromatin remodeling"/>
    <property type="evidence" value="ECO:0007669"/>
    <property type="project" value="TreeGrafter"/>
</dbReference>
<dbReference type="InterPro" id="IPR018359">
    <property type="entry name" value="Bromodomain_CS"/>
</dbReference>
<evidence type="ECO:0000256" key="2">
    <source>
        <dbReference type="PROSITE-ProRule" id="PRU00035"/>
    </source>
</evidence>
<reference evidence="5" key="1">
    <citation type="submission" date="2021-09" db="EMBL/GenBank/DDBJ databases">
        <authorList>
            <consortium name="AG Swart"/>
            <person name="Singh M."/>
            <person name="Singh A."/>
            <person name="Seah K."/>
            <person name="Emmerich C."/>
        </authorList>
    </citation>
    <scope>NUCLEOTIDE SEQUENCE</scope>
    <source>
        <strain evidence="5">ATCC30299</strain>
    </source>
</reference>
<name>A0AAU9K5V1_9CILI</name>
<dbReference type="PROSITE" id="PS50014">
    <property type="entry name" value="BROMODOMAIN_2"/>
    <property type="match status" value="1"/>
</dbReference>
<gene>
    <name evidence="5" type="ORF">BSTOLATCC_MIC56001</name>
</gene>
<accession>A0AAU9K5V1</accession>
<dbReference type="SMART" id="SM00297">
    <property type="entry name" value="BROMO"/>
    <property type="match status" value="1"/>
</dbReference>
<feature type="region of interest" description="Disordered" evidence="3">
    <location>
        <begin position="238"/>
        <end position="257"/>
    </location>
</feature>
<dbReference type="PROSITE" id="PS00633">
    <property type="entry name" value="BROMODOMAIN_1"/>
    <property type="match status" value="1"/>
</dbReference>
<dbReference type="PANTHER" id="PTHR22880:SF225">
    <property type="entry name" value="BROMODOMAIN-CONTAINING PROTEIN BET-1-RELATED"/>
    <property type="match status" value="1"/>
</dbReference>
<dbReference type="PRINTS" id="PR00503">
    <property type="entry name" value="BROMODOMAIN"/>
</dbReference>
<dbReference type="EMBL" id="CAJZBQ010000054">
    <property type="protein sequence ID" value="CAG9332556.1"/>
    <property type="molecule type" value="Genomic_DNA"/>
</dbReference>
<keyword evidence="1 2" id="KW-0103">Bromodomain</keyword>
<dbReference type="InterPro" id="IPR050935">
    <property type="entry name" value="Bromo_chromatin_reader"/>
</dbReference>
<evidence type="ECO:0000259" key="4">
    <source>
        <dbReference type="PROSITE" id="PS50014"/>
    </source>
</evidence>
<dbReference type="Proteomes" id="UP001162131">
    <property type="component" value="Unassembled WGS sequence"/>
</dbReference>
<evidence type="ECO:0000256" key="3">
    <source>
        <dbReference type="SAM" id="MobiDB-lite"/>
    </source>
</evidence>
<dbReference type="GO" id="GO:0005634">
    <property type="term" value="C:nucleus"/>
    <property type="evidence" value="ECO:0007669"/>
    <property type="project" value="TreeGrafter"/>
</dbReference>
<dbReference type="Pfam" id="PF00439">
    <property type="entry name" value="Bromodomain"/>
    <property type="match status" value="1"/>
</dbReference>
<comment type="caution">
    <text evidence="5">The sequence shown here is derived from an EMBL/GenBank/DDBJ whole genome shotgun (WGS) entry which is preliminary data.</text>
</comment>
<proteinExistence type="predicted"/>
<feature type="domain" description="Bromo" evidence="4">
    <location>
        <begin position="17"/>
        <end position="89"/>
    </location>
</feature>
<dbReference type="PANTHER" id="PTHR22880">
    <property type="entry name" value="FALZ-RELATED BROMODOMAIN-CONTAINING PROTEINS"/>
    <property type="match status" value="1"/>
</dbReference>
<dbReference type="GO" id="GO:0000785">
    <property type="term" value="C:chromatin"/>
    <property type="evidence" value="ECO:0007669"/>
    <property type="project" value="TreeGrafter"/>
</dbReference>
<dbReference type="SUPFAM" id="SSF47370">
    <property type="entry name" value="Bromodomain"/>
    <property type="match status" value="1"/>
</dbReference>
<dbReference type="GO" id="GO:0006355">
    <property type="term" value="P:regulation of DNA-templated transcription"/>
    <property type="evidence" value="ECO:0007669"/>
    <property type="project" value="TreeGrafter"/>
</dbReference>
<evidence type="ECO:0000256" key="1">
    <source>
        <dbReference type="ARBA" id="ARBA00023117"/>
    </source>
</evidence>
<dbReference type="AlphaFoldDB" id="A0AAU9K5V1"/>